<dbReference type="Proteomes" id="UP000295793">
    <property type="component" value="Unassembled WGS sequence"/>
</dbReference>
<evidence type="ECO:0000256" key="1">
    <source>
        <dbReference type="ARBA" id="ARBA00005417"/>
    </source>
</evidence>
<comment type="function">
    <text evidence="6">Part of the ABC transporter complex HmuTUV involved in hemin import. Responsible for energy coupling to the transport system.</text>
</comment>
<proteinExistence type="inferred from homology"/>
<keyword evidence="2" id="KW-0813">Transport</keyword>
<dbReference type="AlphaFoldDB" id="A0A4R3ICG6"/>
<evidence type="ECO:0000256" key="5">
    <source>
        <dbReference type="ARBA" id="ARBA00022967"/>
    </source>
</evidence>
<evidence type="ECO:0000259" key="7">
    <source>
        <dbReference type="PROSITE" id="PS50893"/>
    </source>
</evidence>
<keyword evidence="3" id="KW-0547">Nucleotide-binding</keyword>
<dbReference type="SMART" id="SM00382">
    <property type="entry name" value="AAA"/>
    <property type="match status" value="1"/>
</dbReference>
<evidence type="ECO:0000313" key="9">
    <source>
        <dbReference type="Proteomes" id="UP000295793"/>
    </source>
</evidence>
<dbReference type="OrthoDB" id="6461291at2"/>
<dbReference type="EMBL" id="SLZR01000002">
    <property type="protein sequence ID" value="TCS43256.1"/>
    <property type="molecule type" value="Genomic_DNA"/>
</dbReference>
<organism evidence="8 9">
    <name type="scientific">Reinekea marinisedimentorum</name>
    <dbReference type="NCBI Taxonomy" id="230495"/>
    <lineage>
        <taxon>Bacteria</taxon>
        <taxon>Pseudomonadati</taxon>
        <taxon>Pseudomonadota</taxon>
        <taxon>Gammaproteobacteria</taxon>
        <taxon>Oceanospirillales</taxon>
        <taxon>Saccharospirillaceae</taxon>
        <taxon>Reinekea</taxon>
    </lineage>
</organism>
<protein>
    <submittedName>
        <fullName evidence="8">Iron complex transport system ATP-binding protein</fullName>
    </submittedName>
</protein>
<dbReference type="SUPFAM" id="SSF52540">
    <property type="entry name" value="P-loop containing nucleoside triphosphate hydrolases"/>
    <property type="match status" value="1"/>
</dbReference>
<dbReference type="Gene3D" id="3.40.50.300">
    <property type="entry name" value="P-loop containing nucleotide triphosphate hydrolases"/>
    <property type="match status" value="1"/>
</dbReference>
<evidence type="ECO:0000256" key="6">
    <source>
        <dbReference type="ARBA" id="ARBA00037066"/>
    </source>
</evidence>
<dbReference type="InterPro" id="IPR003439">
    <property type="entry name" value="ABC_transporter-like_ATP-bd"/>
</dbReference>
<keyword evidence="4 8" id="KW-0067">ATP-binding</keyword>
<name>A0A4R3ICG6_9GAMM</name>
<dbReference type="InterPro" id="IPR027417">
    <property type="entry name" value="P-loop_NTPase"/>
</dbReference>
<evidence type="ECO:0000256" key="3">
    <source>
        <dbReference type="ARBA" id="ARBA00022741"/>
    </source>
</evidence>
<gene>
    <name evidence="8" type="ORF">BCF53_102282</name>
</gene>
<feature type="domain" description="ABC transporter" evidence="7">
    <location>
        <begin position="7"/>
        <end position="242"/>
    </location>
</feature>
<sequence length="267" mass="29506">MSQPSLLHVSGLSYRLHSRQLLDDINVEIQPGELVGIIGPNGAGKSTLLKCLIDFLPASDGQIRYNGKALHELTHQQRALEVAYMAQHPEASFPFSAAEVIALGAENRRQITPLSPQLLNQQITVIARELQIEPLLQRKITELSGGERQLVHFARVLMQQTPLLLLDEPSSNLDIGHETWLMQRLKSHCAKANSALIALHNLTTAATFCERLLFIAGGRLIASGKPEQVLTEARIAEHYHQQVIVAPHPVTGTLTVMPVQNTNVRFK</sequence>
<evidence type="ECO:0000256" key="4">
    <source>
        <dbReference type="ARBA" id="ARBA00022840"/>
    </source>
</evidence>
<dbReference type="InterPro" id="IPR003593">
    <property type="entry name" value="AAA+_ATPase"/>
</dbReference>
<comment type="similarity">
    <text evidence="1">Belongs to the ABC transporter superfamily.</text>
</comment>
<dbReference type="Pfam" id="PF00005">
    <property type="entry name" value="ABC_tran"/>
    <property type="match status" value="1"/>
</dbReference>
<comment type="caution">
    <text evidence="8">The sequence shown here is derived from an EMBL/GenBank/DDBJ whole genome shotgun (WGS) entry which is preliminary data.</text>
</comment>
<evidence type="ECO:0000256" key="2">
    <source>
        <dbReference type="ARBA" id="ARBA00022448"/>
    </source>
</evidence>
<reference evidence="8 9" key="1">
    <citation type="submission" date="2019-03" db="EMBL/GenBank/DDBJ databases">
        <title>Genomic Encyclopedia of Archaeal and Bacterial Type Strains, Phase II (KMG-II): from individual species to whole genera.</title>
        <authorList>
            <person name="Goeker M."/>
        </authorList>
    </citation>
    <scope>NUCLEOTIDE SEQUENCE [LARGE SCALE GENOMIC DNA]</scope>
    <source>
        <strain evidence="8 9">DSM 15388</strain>
    </source>
</reference>
<dbReference type="GO" id="GO:0016887">
    <property type="term" value="F:ATP hydrolysis activity"/>
    <property type="evidence" value="ECO:0007669"/>
    <property type="project" value="InterPro"/>
</dbReference>
<dbReference type="PROSITE" id="PS50893">
    <property type="entry name" value="ABC_TRANSPORTER_2"/>
    <property type="match status" value="1"/>
</dbReference>
<accession>A0A4R3ICG6</accession>
<dbReference type="PANTHER" id="PTHR42794:SF1">
    <property type="entry name" value="HEMIN IMPORT ATP-BINDING PROTEIN HMUV"/>
    <property type="match status" value="1"/>
</dbReference>
<evidence type="ECO:0000313" key="8">
    <source>
        <dbReference type="EMBL" id="TCS43256.1"/>
    </source>
</evidence>
<keyword evidence="5" id="KW-1278">Translocase</keyword>
<dbReference type="FunFam" id="3.40.50.300:FF:000134">
    <property type="entry name" value="Iron-enterobactin ABC transporter ATP-binding protein"/>
    <property type="match status" value="1"/>
</dbReference>
<dbReference type="PANTHER" id="PTHR42794">
    <property type="entry name" value="HEMIN IMPORT ATP-BINDING PROTEIN HMUV"/>
    <property type="match status" value="1"/>
</dbReference>
<dbReference type="GO" id="GO:0005524">
    <property type="term" value="F:ATP binding"/>
    <property type="evidence" value="ECO:0007669"/>
    <property type="project" value="UniProtKB-KW"/>
</dbReference>
<keyword evidence="9" id="KW-1185">Reference proteome</keyword>
<dbReference type="RefSeq" id="WP_132700017.1">
    <property type="nucleotide sequence ID" value="NZ_SLZR01000002.1"/>
</dbReference>
<dbReference type="CDD" id="cd03214">
    <property type="entry name" value="ABC_Iron-Siderophores_B12_Hemin"/>
    <property type="match status" value="1"/>
</dbReference>